<feature type="transmembrane region" description="Helical" evidence="6">
    <location>
        <begin position="132"/>
        <end position="149"/>
    </location>
</feature>
<reference evidence="8 9" key="1">
    <citation type="journal article" date="2020" name="ISME J.">
        <title>Uncovering the hidden diversity of litter-decomposition mechanisms in mushroom-forming fungi.</title>
        <authorList>
            <person name="Floudas D."/>
            <person name="Bentzer J."/>
            <person name="Ahren D."/>
            <person name="Johansson T."/>
            <person name="Persson P."/>
            <person name="Tunlid A."/>
        </authorList>
    </citation>
    <scope>NUCLEOTIDE SEQUENCE [LARGE SCALE GENOMIC DNA]</scope>
    <source>
        <strain evidence="8 9">CBS 291.85</strain>
    </source>
</reference>
<accession>A0A8H5GJM7</accession>
<dbReference type="GO" id="GO:0016020">
    <property type="term" value="C:membrane"/>
    <property type="evidence" value="ECO:0007669"/>
    <property type="project" value="UniProtKB-SubCell"/>
</dbReference>
<name>A0A8H5GJM7_9AGAR</name>
<evidence type="ECO:0000256" key="6">
    <source>
        <dbReference type="SAM" id="Phobius"/>
    </source>
</evidence>
<gene>
    <name evidence="8" type="ORF">D9758_005734</name>
</gene>
<evidence type="ECO:0000256" key="4">
    <source>
        <dbReference type="ARBA" id="ARBA00023136"/>
    </source>
</evidence>
<keyword evidence="4 6" id="KW-0472">Membrane</keyword>
<organism evidence="8 9">
    <name type="scientific">Tetrapyrgos nigripes</name>
    <dbReference type="NCBI Taxonomy" id="182062"/>
    <lineage>
        <taxon>Eukaryota</taxon>
        <taxon>Fungi</taxon>
        <taxon>Dikarya</taxon>
        <taxon>Basidiomycota</taxon>
        <taxon>Agaricomycotina</taxon>
        <taxon>Agaricomycetes</taxon>
        <taxon>Agaricomycetidae</taxon>
        <taxon>Agaricales</taxon>
        <taxon>Marasmiineae</taxon>
        <taxon>Marasmiaceae</taxon>
        <taxon>Tetrapyrgos</taxon>
    </lineage>
</organism>
<evidence type="ECO:0000256" key="3">
    <source>
        <dbReference type="ARBA" id="ARBA00022989"/>
    </source>
</evidence>
<feature type="transmembrane region" description="Helical" evidence="6">
    <location>
        <begin position="84"/>
        <end position="111"/>
    </location>
</feature>
<evidence type="ECO:0000256" key="2">
    <source>
        <dbReference type="ARBA" id="ARBA00022692"/>
    </source>
</evidence>
<proteinExistence type="predicted"/>
<dbReference type="OrthoDB" id="6354873at2759"/>
<dbReference type="InterPro" id="IPR006694">
    <property type="entry name" value="Fatty_acid_hydroxylase"/>
</dbReference>
<feature type="transmembrane region" description="Helical" evidence="6">
    <location>
        <begin position="244"/>
        <end position="261"/>
    </location>
</feature>
<feature type="domain" description="Fatty acid hydroxylase" evidence="7">
    <location>
        <begin position="177"/>
        <end position="302"/>
    </location>
</feature>
<dbReference type="PANTHER" id="PTHR11863">
    <property type="entry name" value="STEROL DESATURASE"/>
    <property type="match status" value="1"/>
</dbReference>
<dbReference type="InterPro" id="IPR050307">
    <property type="entry name" value="Sterol_Desaturase_Related"/>
</dbReference>
<feature type="transmembrane region" description="Helical" evidence="6">
    <location>
        <begin position="169"/>
        <end position="189"/>
    </location>
</feature>
<feature type="region of interest" description="Disordered" evidence="5">
    <location>
        <begin position="306"/>
        <end position="351"/>
    </location>
</feature>
<dbReference type="GO" id="GO:0005506">
    <property type="term" value="F:iron ion binding"/>
    <property type="evidence" value="ECO:0007669"/>
    <property type="project" value="InterPro"/>
</dbReference>
<comment type="subcellular location">
    <subcellularLocation>
        <location evidence="1">Membrane</location>
    </subcellularLocation>
</comment>
<evidence type="ECO:0000256" key="1">
    <source>
        <dbReference type="ARBA" id="ARBA00004370"/>
    </source>
</evidence>
<keyword evidence="2 6" id="KW-0812">Transmembrane</keyword>
<dbReference type="GO" id="GO:0008610">
    <property type="term" value="P:lipid biosynthetic process"/>
    <property type="evidence" value="ECO:0007669"/>
    <property type="project" value="InterPro"/>
</dbReference>
<keyword evidence="3 6" id="KW-1133">Transmembrane helix</keyword>
<dbReference type="EMBL" id="JAACJM010000024">
    <property type="protein sequence ID" value="KAF5366301.1"/>
    <property type="molecule type" value="Genomic_DNA"/>
</dbReference>
<dbReference type="AlphaFoldDB" id="A0A8H5GJM7"/>
<evidence type="ECO:0000313" key="9">
    <source>
        <dbReference type="Proteomes" id="UP000559256"/>
    </source>
</evidence>
<evidence type="ECO:0000259" key="7">
    <source>
        <dbReference type="Pfam" id="PF04116"/>
    </source>
</evidence>
<dbReference type="Pfam" id="PF04116">
    <property type="entry name" value="FA_hydroxylase"/>
    <property type="match status" value="1"/>
</dbReference>
<sequence>MDLVLEILDDLVLDKVWAKLVPASAFNASVPALPILSDPSQWSWSHLVSQLPHPPIHVSDHLSLHNASALDISAWPREYVPRQIISLSLFTIIGIHLLYFIFAGMSYYFIFNHDMMKHPRFLKNQVKLEIESSLRAFPAITVLTLPWFIGEVRGYSKVYSDIEAHGGWTYLFLSVPFFLLFTDYCIYWIHRWLHIPWIYKNLHKPHHKWIIPTPFASHAFHPVDGYLQSVPYHLFVFLFPMHRVLYLVLFVLVNFWSIFIHDSDMITGHPLEKIINGPAHHTLHHIYFTVNYGQYFTWADRAGSSYRHPDSSLDPLLEVQMQERGRREEREAKEAKAKAKGQNGTSKSKED</sequence>
<protein>
    <recommendedName>
        <fullName evidence="7">Fatty acid hydroxylase domain-containing protein</fullName>
    </recommendedName>
</protein>
<keyword evidence="9" id="KW-1185">Reference proteome</keyword>
<evidence type="ECO:0000313" key="8">
    <source>
        <dbReference type="EMBL" id="KAF5366301.1"/>
    </source>
</evidence>
<dbReference type="Proteomes" id="UP000559256">
    <property type="component" value="Unassembled WGS sequence"/>
</dbReference>
<feature type="compositionally biased region" description="Basic and acidic residues" evidence="5">
    <location>
        <begin position="321"/>
        <end position="337"/>
    </location>
</feature>
<comment type="caution">
    <text evidence="8">The sequence shown here is derived from an EMBL/GenBank/DDBJ whole genome shotgun (WGS) entry which is preliminary data.</text>
</comment>
<dbReference type="GO" id="GO:0016491">
    <property type="term" value="F:oxidoreductase activity"/>
    <property type="evidence" value="ECO:0007669"/>
    <property type="project" value="InterPro"/>
</dbReference>
<evidence type="ECO:0000256" key="5">
    <source>
        <dbReference type="SAM" id="MobiDB-lite"/>
    </source>
</evidence>
<feature type="compositionally biased region" description="Polar residues" evidence="5">
    <location>
        <begin position="342"/>
        <end position="351"/>
    </location>
</feature>